<dbReference type="Gene3D" id="3.40.50.2000">
    <property type="entry name" value="Glycogen Phosphorylase B"/>
    <property type="match status" value="1"/>
</dbReference>
<keyword evidence="2" id="KW-0808">Transferase</keyword>
<protein>
    <submittedName>
        <fullName evidence="2">Glycosyltransferase involved in cell wall biosynthesis</fullName>
    </submittedName>
</protein>
<keyword evidence="3" id="KW-1185">Reference proteome</keyword>
<evidence type="ECO:0000313" key="3">
    <source>
        <dbReference type="Proteomes" id="UP000294692"/>
    </source>
</evidence>
<reference evidence="2 3" key="1">
    <citation type="submission" date="2019-03" db="EMBL/GenBank/DDBJ databases">
        <title>Genomic Encyclopedia of Type Strains, Phase IV (KMG-IV): sequencing the most valuable type-strain genomes for metagenomic binning, comparative biology and taxonomic classification.</title>
        <authorList>
            <person name="Goeker M."/>
        </authorList>
    </citation>
    <scope>NUCLEOTIDE SEQUENCE [LARGE SCALE GENOMIC DNA]</scope>
    <source>
        <strain evidence="2 3">DSM 100048</strain>
    </source>
</reference>
<evidence type="ECO:0000313" key="2">
    <source>
        <dbReference type="EMBL" id="TCV01561.1"/>
    </source>
</evidence>
<dbReference type="CDD" id="cd03813">
    <property type="entry name" value="GT4-like"/>
    <property type="match status" value="1"/>
</dbReference>
<comment type="caution">
    <text evidence="2">The sequence shown here is derived from an EMBL/GenBank/DDBJ whole genome shotgun (WGS) entry which is preliminary data.</text>
</comment>
<dbReference type="GO" id="GO:0016740">
    <property type="term" value="F:transferase activity"/>
    <property type="evidence" value="ECO:0007669"/>
    <property type="project" value="UniProtKB-KW"/>
</dbReference>
<proteinExistence type="predicted"/>
<dbReference type="AlphaFoldDB" id="A0A4R3VBU0"/>
<accession>A0A4R3VBU0</accession>
<feature type="domain" description="DUF3492" evidence="1">
    <location>
        <begin position="12"/>
        <end position="291"/>
    </location>
</feature>
<dbReference type="Pfam" id="PF13692">
    <property type="entry name" value="Glyco_trans_1_4"/>
    <property type="match status" value="1"/>
</dbReference>
<gene>
    <name evidence="2" type="ORF">EV686_102274</name>
</gene>
<dbReference type="Pfam" id="PF11997">
    <property type="entry name" value="DUF3492"/>
    <property type="match status" value="1"/>
</dbReference>
<name>A0A4R3VBU0_9BURK</name>
<dbReference type="EMBL" id="SMBX01000002">
    <property type="protein sequence ID" value="TCV01561.1"/>
    <property type="molecule type" value="Genomic_DNA"/>
</dbReference>
<dbReference type="OrthoDB" id="9772485at2"/>
<dbReference type="PANTHER" id="PTHR12526">
    <property type="entry name" value="GLYCOSYLTRANSFERASE"/>
    <property type="match status" value="1"/>
</dbReference>
<sequence>MKTHLNRRAPSADIILLLEGTFPYVPGGVSSWVDKMIRAFPQYAFALVFMGGRRQDYGDPSYALPDNVVHFEEHFIHETPAPPPMRASMGKRDAFASVSHMHDALREPEMRGAIAGLMRELMPMLAPNGGLGEQEFLHSEYSWEMISERYEAYCTDPSFTDYFWTIRIMHKPIWQLVRISEQLPSARIYHTVSTGYAGFLGALLSFRGQGRLLVSEHGIYTKERKIDLLQSQWIRDNRGVFERDTSRVGYLQDLWVRFFEALGRICYEAADDIVSLYEGNRMRQIHDGASREKTRVIPNGIAVSRFAPLRDQRETGTAKVVAFIGRVVPIKDVKTFIRAIFVASRSMPELEGWIIGPDGEDPQYAQECRDLAASLGIQDRLRFMGMQRVDSFLPQVGLVALSSISEGLPLVILEAFAAGVPVVTTEVGCCRSLIEGRDEADRALGRAGELVPIANPDLFAQAILGLLERPDVWQAAQAAGVARVERYYTDTLMQDSYRELYLKLMHRSVLSVEEG</sequence>
<evidence type="ECO:0000259" key="1">
    <source>
        <dbReference type="Pfam" id="PF11997"/>
    </source>
</evidence>
<dbReference type="NCBIfam" id="NF038011">
    <property type="entry name" value="PelF"/>
    <property type="match status" value="1"/>
</dbReference>
<dbReference type="PANTHER" id="PTHR12526:SF608">
    <property type="entry name" value="PELF"/>
    <property type="match status" value="1"/>
</dbReference>
<dbReference type="SUPFAM" id="SSF53756">
    <property type="entry name" value="UDP-Glycosyltransferase/glycogen phosphorylase"/>
    <property type="match status" value="1"/>
</dbReference>
<dbReference type="InterPro" id="IPR047691">
    <property type="entry name" value="PelF-like"/>
</dbReference>
<dbReference type="RefSeq" id="WP_132474183.1">
    <property type="nucleotide sequence ID" value="NZ_JBEBWM010000020.1"/>
</dbReference>
<dbReference type="Proteomes" id="UP000294692">
    <property type="component" value="Unassembled WGS sequence"/>
</dbReference>
<dbReference type="InterPro" id="IPR022622">
    <property type="entry name" value="DUF3492"/>
</dbReference>
<organism evidence="2 3">
    <name type="scientific">Paracandidimonas soli</name>
    <dbReference type="NCBI Taxonomy" id="1917182"/>
    <lineage>
        <taxon>Bacteria</taxon>
        <taxon>Pseudomonadati</taxon>
        <taxon>Pseudomonadota</taxon>
        <taxon>Betaproteobacteria</taxon>
        <taxon>Burkholderiales</taxon>
        <taxon>Alcaligenaceae</taxon>
        <taxon>Paracandidimonas</taxon>
    </lineage>
</organism>